<reference evidence="1" key="1">
    <citation type="submission" date="2020-05" db="EMBL/GenBank/DDBJ databases">
        <title>Large-scale comparative analyses of tick genomes elucidate their genetic diversity and vector capacities.</title>
        <authorList>
            <person name="Jia N."/>
            <person name="Wang J."/>
            <person name="Shi W."/>
            <person name="Du L."/>
            <person name="Sun Y."/>
            <person name="Zhan W."/>
            <person name="Jiang J."/>
            <person name="Wang Q."/>
            <person name="Zhang B."/>
            <person name="Ji P."/>
            <person name="Sakyi L.B."/>
            <person name="Cui X."/>
            <person name="Yuan T."/>
            <person name="Jiang B."/>
            <person name="Yang W."/>
            <person name="Lam T.T.-Y."/>
            <person name="Chang Q."/>
            <person name="Ding S."/>
            <person name="Wang X."/>
            <person name="Zhu J."/>
            <person name="Ruan X."/>
            <person name="Zhao L."/>
            <person name="Wei J."/>
            <person name="Que T."/>
            <person name="Du C."/>
            <person name="Cheng J."/>
            <person name="Dai P."/>
            <person name="Han X."/>
            <person name="Huang E."/>
            <person name="Gao Y."/>
            <person name="Liu J."/>
            <person name="Shao H."/>
            <person name="Ye R."/>
            <person name="Li L."/>
            <person name="Wei W."/>
            <person name="Wang X."/>
            <person name="Wang C."/>
            <person name="Yang T."/>
            <person name="Huo Q."/>
            <person name="Li W."/>
            <person name="Guo W."/>
            <person name="Chen H."/>
            <person name="Zhou L."/>
            <person name="Ni X."/>
            <person name="Tian J."/>
            <person name="Zhou Y."/>
            <person name="Sheng Y."/>
            <person name="Liu T."/>
            <person name="Pan Y."/>
            <person name="Xia L."/>
            <person name="Li J."/>
            <person name="Zhao F."/>
            <person name="Cao W."/>
        </authorList>
    </citation>
    <scope>NUCLEOTIDE SEQUENCE</scope>
    <source>
        <strain evidence="1">Hyas-2018</strain>
    </source>
</reference>
<proteinExistence type="predicted"/>
<protein>
    <submittedName>
        <fullName evidence="1">Uncharacterized protein</fullName>
    </submittedName>
</protein>
<accession>A0ACB7TTB0</accession>
<sequence>MKLDIGFLILVAGACVGAHEVNNARRQQLRGLQSNAFDFGPSSASQKFVFTGPNALERMLSQSIGHSLEQGIISGAGGQRAIVQEIGHGFEPSGAHLIGHAGVHGFHQAFQPGALRGVAFTGVHSAGQGLERNVGKTLQRSTVPNFLPHFAQGGARGLSQGVALGAVRGVNPTVVQGMTRTKTHVPQRTAGQQVVQAMAPAGSYISSSSQGSNPGLVRAFQHNYGSSYASPSFTSSIHDDFTFGESKVIHGPTFLVHTFGTERDPFYSSYKPYSSKSHRSSKPHVRKAIVIKDKGRHRQ</sequence>
<keyword evidence="2" id="KW-1185">Reference proteome</keyword>
<dbReference type="Proteomes" id="UP000821845">
    <property type="component" value="Chromosome 1"/>
</dbReference>
<gene>
    <name evidence="1" type="ORF">HPB50_023094</name>
</gene>
<evidence type="ECO:0000313" key="2">
    <source>
        <dbReference type="Proteomes" id="UP000821845"/>
    </source>
</evidence>
<evidence type="ECO:0000313" key="1">
    <source>
        <dbReference type="EMBL" id="KAH6948144.1"/>
    </source>
</evidence>
<organism evidence="1 2">
    <name type="scientific">Hyalomma asiaticum</name>
    <name type="common">Tick</name>
    <dbReference type="NCBI Taxonomy" id="266040"/>
    <lineage>
        <taxon>Eukaryota</taxon>
        <taxon>Metazoa</taxon>
        <taxon>Ecdysozoa</taxon>
        <taxon>Arthropoda</taxon>
        <taxon>Chelicerata</taxon>
        <taxon>Arachnida</taxon>
        <taxon>Acari</taxon>
        <taxon>Parasitiformes</taxon>
        <taxon>Ixodida</taxon>
        <taxon>Ixodoidea</taxon>
        <taxon>Ixodidae</taxon>
        <taxon>Hyalomminae</taxon>
        <taxon>Hyalomma</taxon>
    </lineage>
</organism>
<dbReference type="EMBL" id="CM023481">
    <property type="protein sequence ID" value="KAH6948144.1"/>
    <property type="molecule type" value="Genomic_DNA"/>
</dbReference>
<comment type="caution">
    <text evidence="1">The sequence shown here is derived from an EMBL/GenBank/DDBJ whole genome shotgun (WGS) entry which is preliminary data.</text>
</comment>
<name>A0ACB7TTB0_HYAAI</name>